<feature type="transmembrane region" description="Helical" evidence="8">
    <location>
        <begin position="286"/>
        <end position="312"/>
    </location>
</feature>
<dbReference type="Proteomes" id="UP000799766">
    <property type="component" value="Unassembled WGS sequence"/>
</dbReference>
<dbReference type="Gene3D" id="1.20.1250.20">
    <property type="entry name" value="MFS general substrate transporter like domains"/>
    <property type="match status" value="2"/>
</dbReference>
<comment type="subcellular location">
    <subcellularLocation>
        <location evidence="1">Membrane</location>
        <topology evidence="1">Multi-pass membrane protein</topology>
    </subcellularLocation>
</comment>
<feature type="region of interest" description="Disordered" evidence="7">
    <location>
        <begin position="1"/>
        <end position="75"/>
    </location>
</feature>
<proteinExistence type="inferred from homology"/>
<evidence type="ECO:0000256" key="7">
    <source>
        <dbReference type="SAM" id="MobiDB-lite"/>
    </source>
</evidence>
<dbReference type="OrthoDB" id="5667at2759"/>
<feature type="transmembrane region" description="Helical" evidence="8">
    <location>
        <begin position="86"/>
        <end position="110"/>
    </location>
</feature>
<feature type="domain" description="Major facilitator superfamily (MFS) profile" evidence="9">
    <location>
        <begin position="86"/>
        <end position="476"/>
    </location>
</feature>
<feature type="transmembrane region" description="Helical" evidence="8">
    <location>
        <begin position="444"/>
        <end position="469"/>
    </location>
</feature>
<dbReference type="InterPro" id="IPR036259">
    <property type="entry name" value="MFS_trans_sf"/>
</dbReference>
<evidence type="ECO:0000256" key="5">
    <source>
        <dbReference type="ARBA" id="ARBA00022989"/>
    </source>
</evidence>
<reference evidence="10" key="1">
    <citation type="journal article" date="2020" name="Stud. Mycol.">
        <title>101 Dothideomycetes genomes: a test case for predicting lifestyles and emergence of pathogens.</title>
        <authorList>
            <person name="Haridas S."/>
            <person name="Albert R."/>
            <person name="Binder M."/>
            <person name="Bloem J."/>
            <person name="Labutti K."/>
            <person name="Salamov A."/>
            <person name="Andreopoulos B."/>
            <person name="Baker S."/>
            <person name="Barry K."/>
            <person name="Bills G."/>
            <person name="Bluhm B."/>
            <person name="Cannon C."/>
            <person name="Castanera R."/>
            <person name="Culley D."/>
            <person name="Daum C."/>
            <person name="Ezra D."/>
            <person name="Gonzalez J."/>
            <person name="Henrissat B."/>
            <person name="Kuo A."/>
            <person name="Liang C."/>
            <person name="Lipzen A."/>
            <person name="Lutzoni F."/>
            <person name="Magnuson J."/>
            <person name="Mondo S."/>
            <person name="Nolan M."/>
            <person name="Ohm R."/>
            <person name="Pangilinan J."/>
            <person name="Park H.-J."/>
            <person name="Ramirez L."/>
            <person name="Alfaro M."/>
            <person name="Sun H."/>
            <person name="Tritt A."/>
            <person name="Yoshinaga Y."/>
            <person name="Zwiers L.-H."/>
            <person name="Turgeon B."/>
            <person name="Goodwin S."/>
            <person name="Spatafora J."/>
            <person name="Crous P."/>
            <person name="Grigoriev I."/>
        </authorList>
    </citation>
    <scope>NUCLEOTIDE SEQUENCE</scope>
    <source>
        <strain evidence="10">ATCC 16933</strain>
    </source>
</reference>
<feature type="compositionally biased region" description="Basic and acidic residues" evidence="7">
    <location>
        <begin position="36"/>
        <end position="50"/>
    </location>
</feature>
<feature type="transmembrane region" description="Helical" evidence="8">
    <location>
        <begin position="418"/>
        <end position="438"/>
    </location>
</feature>
<feature type="transmembrane region" description="Helical" evidence="8">
    <location>
        <begin position="181"/>
        <end position="201"/>
    </location>
</feature>
<feature type="transmembrane region" description="Helical" evidence="8">
    <location>
        <begin position="245"/>
        <end position="265"/>
    </location>
</feature>
<feature type="transmembrane region" description="Helical" evidence="8">
    <location>
        <begin position="324"/>
        <end position="343"/>
    </location>
</feature>
<keyword evidence="6 8" id="KW-0472">Membrane</keyword>
<keyword evidence="3" id="KW-0813">Transport</keyword>
<dbReference type="AlphaFoldDB" id="A0A6A6NUB3"/>
<evidence type="ECO:0000256" key="6">
    <source>
        <dbReference type="ARBA" id="ARBA00023136"/>
    </source>
</evidence>
<dbReference type="GO" id="GO:0022857">
    <property type="term" value="F:transmembrane transporter activity"/>
    <property type="evidence" value="ECO:0007669"/>
    <property type="project" value="InterPro"/>
</dbReference>
<keyword evidence="5 8" id="KW-1133">Transmembrane helix</keyword>
<protein>
    <submittedName>
        <fullName evidence="10">Putative MFS monocarboxylate transporter</fullName>
    </submittedName>
</protein>
<feature type="transmembrane region" description="Helical" evidence="8">
    <location>
        <begin position="156"/>
        <end position="175"/>
    </location>
</feature>
<evidence type="ECO:0000313" key="11">
    <source>
        <dbReference type="Proteomes" id="UP000799766"/>
    </source>
</evidence>
<dbReference type="PANTHER" id="PTHR11360">
    <property type="entry name" value="MONOCARBOXYLATE TRANSPORTER"/>
    <property type="match status" value="1"/>
</dbReference>
<feature type="transmembrane region" description="Helical" evidence="8">
    <location>
        <begin position="384"/>
        <end position="406"/>
    </location>
</feature>
<feature type="transmembrane region" description="Helical" evidence="8">
    <location>
        <begin position="213"/>
        <end position="233"/>
    </location>
</feature>
<accession>A0A6A6NUB3</accession>
<dbReference type="InterPro" id="IPR050327">
    <property type="entry name" value="Proton-linked_MCT"/>
</dbReference>
<keyword evidence="4 8" id="KW-0812">Transmembrane</keyword>
<gene>
    <name evidence="10" type="ORF">BDY21DRAFT_387088</name>
</gene>
<evidence type="ECO:0000259" key="9">
    <source>
        <dbReference type="PROSITE" id="PS50850"/>
    </source>
</evidence>
<dbReference type="PROSITE" id="PS50850">
    <property type="entry name" value="MFS"/>
    <property type="match status" value="1"/>
</dbReference>
<dbReference type="Pfam" id="PF07690">
    <property type="entry name" value="MFS_1"/>
    <property type="match status" value="1"/>
</dbReference>
<evidence type="ECO:0000256" key="1">
    <source>
        <dbReference type="ARBA" id="ARBA00004141"/>
    </source>
</evidence>
<feature type="compositionally biased region" description="Basic and acidic residues" evidence="7">
    <location>
        <begin position="1"/>
        <end position="14"/>
    </location>
</feature>
<dbReference type="GO" id="GO:0016020">
    <property type="term" value="C:membrane"/>
    <property type="evidence" value="ECO:0007669"/>
    <property type="project" value="UniProtKB-SubCell"/>
</dbReference>
<name>A0A6A6NUB3_9PEZI</name>
<evidence type="ECO:0000256" key="4">
    <source>
        <dbReference type="ARBA" id="ARBA00022692"/>
    </source>
</evidence>
<feature type="transmembrane region" description="Helical" evidence="8">
    <location>
        <begin position="355"/>
        <end position="372"/>
    </location>
</feature>
<comment type="similarity">
    <text evidence="2">Belongs to the major facilitator superfamily. Monocarboxylate porter (TC 2.A.1.13) family.</text>
</comment>
<evidence type="ECO:0000256" key="8">
    <source>
        <dbReference type="SAM" id="Phobius"/>
    </source>
</evidence>
<dbReference type="SUPFAM" id="SSF103473">
    <property type="entry name" value="MFS general substrate transporter"/>
    <property type="match status" value="1"/>
</dbReference>
<keyword evidence="11" id="KW-1185">Reference proteome</keyword>
<organism evidence="10 11">
    <name type="scientific">Lineolata rhizophorae</name>
    <dbReference type="NCBI Taxonomy" id="578093"/>
    <lineage>
        <taxon>Eukaryota</taxon>
        <taxon>Fungi</taxon>
        <taxon>Dikarya</taxon>
        <taxon>Ascomycota</taxon>
        <taxon>Pezizomycotina</taxon>
        <taxon>Dothideomycetes</taxon>
        <taxon>Dothideomycetes incertae sedis</taxon>
        <taxon>Lineolatales</taxon>
        <taxon>Lineolataceae</taxon>
        <taxon>Lineolata</taxon>
    </lineage>
</organism>
<evidence type="ECO:0000256" key="3">
    <source>
        <dbReference type="ARBA" id="ARBA00022448"/>
    </source>
</evidence>
<evidence type="ECO:0000313" key="10">
    <source>
        <dbReference type="EMBL" id="KAF2455321.1"/>
    </source>
</evidence>
<evidence type="ECO:0000256" key="2">
    <source>
        <dbReference type="ARBA" id="ARBA00006727"/>
    </source>
</evidence>
<dbReference type="PANTHER" id="PTHR11360:SF224">
    <property type="entry name" value="MAJOR FACILITATOR SUPERFAMILY (MFS) PROFILE DOMAIN-CONTAINING PROTEIN-RELATED"/>
    <property type="match status" value="1"/>
</dbReference>
<dbReference type="InterPro" id="IPR020846">
    <property type="entry name" value="MFS_dom"/>
</dbReference>
<dbReference type="InterPro" id="IPR011701">
    <property type="entry name" value="MFS"/>
</dbReference>
<sequence>MSTVNKEFDDKSVADDLPTAPNADQRENNIQDTLDGDARDSALEILKEKESDEEEPQQQQQQPEEKKPTAPPGINPADFPDGGLKAWLVVVGGFCCLFCSFGWINCVGVYQNYYESNQLSDLSSSTVSWIPSLEIFFMFFGGPFFGKLIDEFGPRYVLLVGSFFHIFGLMMTSLADEYYQFILAQGVCSPIGASMIFYCAMASIPTWFFRRRALAFGIIASGSSIGGVVMPIMVQHIIPEVGFAWSMRITAFLILFLMTIANLTVRSRLPPQPKPFNILEFITPFAEIPFVLLSLGAVLFFFGMFLPINYIIVYGLQQGMSANLAQYLVPILNAWSIIGRVGFGHVGDKLGRFNVMITLCSFTAIMVLALWIPGSSNATTIVFASAYGLGSGTFVSMLPALIAQISDVRKIGVRNGSVFALISIAGLTSNPIGGAIMSSQDNDFLGLQIFCGVMQCAGTLSILASRVSLAGFDPRKKV</sequence>
<dbReference type="EMBL" id="MU001687">
    <property type="protein sequence ID" value="KAF2455321.1"/>
    <property type="molecule type" value="Genomic_DNA"/>
</dbReference>
<dbReference type="CDD" id="cd17352">
    <property type="entry name" value="MFS_MCT_SLC16"/>
    <property type="match status" value="1"/>
</dbReference>
<feature type="transmembrane region" description="Helical" evidence="8">
    <location>
        <begin position="130"/>
        <end position="149"/>
    </location>
</feature>